<reference evidence="4" key="1">
    <citation type="submission" date="2022-11" db="EMBL/GenBank/DDBJ databases">
        <title>Centuries of genome instability and evolution in soft-shell clam transmissible cancer (bioRxiv).</title>
        <authorList>
            <person name="Hart S.F.M."/>
            <person name="Yonemitsu M.A."/>
            <person name="Giersch R.M."/>
            <person name="Beal B.F."/>
            <person name="Arriagada G."/>
            <person name="Davis B.W."/>
            <person name="Ostrander E.A."/>
            <person name="Goff S.P."/>
            <person name="Metzger M.J."/>
        </authorList>
    </citation>
    <scope>NUCLEOTIDE SEQUENCE</scope>
    <source>
        <strain evidence="4">MELC-2E11</strain>
        <tissue evidence="4">Siphon/mantle</tissue>
    </source>
</reference>
<name>A0ABY7DQQ9_MYAAR</name>
<dbReference type="Gene3D" id="1.10.510.10">
    <property type="entry name" value="Transferase(Phosphotransferase) domain 1"/>
    <property type="match status" value="1"/>
</dbReference>
<feature type="repeat" description="ANK" evidence="2">
    <location>
        <begin position="143"/>
        <end position="175"/>
    </location>
</feature>
<gene>
    <name evidence="4" type="ORF">MAR_024424</name>
</gene>
<dbReference type="PROSITE" id="PS50011">
    <property type="entry name" value="PROTEIN_KINASE_DOM"/>
    <property type="match status" value="1"/>
</dbReference>
<dbReference type="InterPro" id="IPR001245">
    <property type="entry name" value="Ser-Thr/Tyr_kinase_cat_dom"/>
</dbReference>
<evidence type="ECO:0000313" key="4">
    <source>
        <dbReference type="EMBL" id="WAR00052.1"/>
    </source>
</evidence>
<dbReference type="EMBL" id="CP111014">
    <property type="protein sequence ID" value="WAR00052.1"/>
    <property type="molecule type" value="Genomic_DNA"/>
</dbReference>
<feature type="repeat" description="ANK" evidence="2">
    <location>
        <begin position="110"/>
        <end position="142"/>
    </location>
</feature>
<dbReference type="Pfam" id="PF07714">
    <property type="entry name" value="PK_Tyr_Ser-Thr"/>
    <property type="match status" value="1"/>
</dbReference>
<keyword evidence="2" id="KW-0040">ANK repeat</keyword>
<accession>A0ABY7DQQ9</accession>
<dbReference type="InterPro" id="IPR036770">
    <property type="entry name" value="Ankyrin_rpt-contain_sf"/>
</dbReference>
<dbReference type="InterPro" id="IPR011009">
    <property type="entry name" value="Kinase-like_dom_sf"/>
</dbReference>
<feature type="domain" description="Protein kinase" evidence="3">
    <location>
        <begin position="236"/>
        <end position="518"/>
    </location>
</feature>
<dbReference type="PROSITE" id="PS50088">
    <property type="entry name" value="ANK_REPEAT"/>
    <property type="match status" value="3"/>
</dbReference>
<dbReference type="PANTHER" id="PTHR44329:SF57">
    <property type="entry name" value="INTEGRIN-LINKED PROTEIN KINASE"/>
    <property type="match status" value="1"/>
</dbReference>
<keyword evidence="5" id="KW-1185">Reference proteome</keyword>
<dbReference type="SUPFAM" id="SSF56112">
    <property type="entry name" value="Protein kinase-like (PK-like)"/>
    <property type="match status" value="1"/>
</dbReference>
<evidence type="ECO:0000256" key="2">
    <source>
        <dbReference type="PROSITE-ProRule" id="PRU00023"/>
    </source>
</evidence>
<dbReference type="Pfam" id="PF12796">
    <property type="entry name" value="Ank_2"/>
    <property type="match status" value="1"/>
</dbReference>
<dbReference type="InterPro" id="IPR051681">
    <property type="entry name" value="Ser/Thr_Kinases-Pseudokinases"/>
</dbReference>
<evidence type="ECO:0000256" key="1">
    <source>
        <dbReference type="ARBA" id="ARBA00005843"/>
    </source>
</evidence>
<evidence type="ECO:0000313" key="5">
    <source>
        <dbReference type="Proteomes" id="UP001164746"/>
    </source>
</evidence>
<comment type="similarity">
    <text evidence="1">Belongs to the protein kinase superfamily. TKL Ser/Thr protein kinase family.</text>
</comment>
<dbReference type="InterPro" id="IPR000719">
    <property type="entry name" value="Prot_kinase_dom"/>
</dbReference>
<dbReference type="InterPro" id="IPR002110">
    <property type="entry name" value="Ankyrin_rpt"/>
</dbReference>
<feature type="repeat" description="ANK" evidence="2">
    <location>
        <begin position="77"/>
        <end position="109"/>
    </location>
</feature>
<dbReference type="PIRSF" id="PIRSF000654">
    <property type="entry name" value="Integrin-linked_kinase"/>
    <property type="match status" value="1"/>
</dbReference>
<evidence type="ECO:0000259" key="3">
    <source>
        <dbReference type="PROSITE" id="PS50011"/>
    </source>
</evidence>
<dbReference type="SMART" id="SM00248">
    <property type="entry name" value="ANK"/>
    <property type="match status" value="3"/>
</dbReference>
<dbReference type="Proteomes" id="UP001164746">
    <property type="component" value="Chromosome 3"/>
</dbReference>
<dbReference type="Gene3D" id="3.30.200.20">
    <property type="entry name" value="Phosphorylase Kinase, domain 1"/>
    <property type="match status" value="1"/>
</dbReference>
<sequence length="518" mass="58938">VGGEVGTHQRQTEHSYVNTAGIQWHLQDCIHSCRQCLQHTFSLYFSPILIQVREGSAFHVRVWLDNTENDLNQGDDHRFSLLHWAAREGGTNIVDMLIQRGARINATNMGDDTALHLAASHGHRDIVLMLMHNKANINAINEHGNTPLHYACFWNQDLVAEDLVNNGALVAMANKFDETPLDKAKDYLSKRLKERAASLGQDLQKIPFKDRSWLGYKTRSRDALLSRHTGINIDQLQLNGHMATTHSGEVWRGLWQENDIVAKVLSLRECTVRNSRDFQEEFPRLRIFNHQNILPVLACCNQPPNLVVISQFMPYGSLFNVLHGETGIVVDQNQALRFAIDIARGMEFLHTLEPMIPNFVLTSKHVMIDEDLAKINIDDPKYRSPEGTIIGIDEDLTARINMADYSFSFHEKGKLYSPAWMAPEAMQKRPDEINVRASDMWSFAILLFELETREVPFADLTSMEIGMKVALEGLRITIPPGISTHILRLLKICMNEDPGKRPRFDMIIPILEKMKHAS</sequence>
<dbReference type="PANTHER" id="PTHR44329">
    <property type="entry name" value="SERINE/THREONINE-PROTEIN KINASE TNNI3K-RELATED"/>
    <property type="match status" value="1"/>
</dbReference>
<dbReference type="PROSITE" id="PS50297">
    <property type="entry name" value="ANK_REP_REGION"/>
    <property type="match status" value="3"/>
</dbReference>
<protein>
    <submittedName>
        <fullName evidence="4">ILK-like protein</fullName>
    </submittedName>
</protein>
<proteinExistence type="inferred from homology"/>
<feature type="non-terminal residue" evidence="4">
    <location>
        <position position="518"/>
    </location>
</feature>
<dbReference type="Gene3D" id="1.25.40.20">
    <property type="entry name" value="Ankyrin repeat-containing domain"/>
    <property type="match status" value="1"/>
</dbReference>
<dbReference type="SUPFAM" id="SSF48403">
    <property type="entry name" value="Ankyrin repeat"/>
    <property type="match status" value="1"/>
</dbReference>
<organism evidence="4 5">
    <name type="scientific">Mya arenaria</name>
    <name type="common">Soft-shell clam</name>
    <dbReference type="NCBI Taxonomy" id="6604"/>
    <lineage>
        <taxon>Eukaryota</taxon>
        <taxon>Metazoa</taxon>
        <taxon>Spiralia</taxon>
        <taxon>Lophotrochozoa</taxon>
        <taxon>Mollusca</taxon>
        <taxon>Bivalvia</taxon>
        <taxon>Autobranchia</taxon>
        <taxon>Heteroconchia</taxon>
        <taxon>Euheterodonta</taxon>
        <taxon>Imparidentia</taxon>
        <taxon>Neoheterodontei</taxon>
        <taxon>Myida</taxon>
        <taxon>Myoidea</taxon>
        <taxon>Myidae</taxon>
        <taxon>Mya</taxon>
    </lineage>
</organism>